<dbReference type="SUPFAM" id="SSF57850">
    <property type="entry name" value="RING/U-box"/>
    <property type="match status" value="1"/>
</dbReference>
<feature type="compositionally biased region" description="Basic and acidic residues" evidence="10">
    <location>
        <begin position="1924"/>
        <end position="1937"/>
    </location>
</feature>
<dbReference type="Pfam" id="PF00646">
    <property type="entry name" value="F-box"/>
    <property type="match status" value="1"/>
</dbReference>
<dbReference type="GO" id="GO:0004386">
    <property type="term" value="F:helicase activity"/>
    <property type="evidence" value="ECO:0007669"/>
    <property type="project" value="UniProtKB-KW"/>
</dbReference>
<dbReference type="Pfam" id="PF00271">
    <property type="entry name" value="Helicase_C"/>
    <property type="match status" value="1"/>
</dbReference>
<feature type="region of interest" description="Disordered" evidence="10">
    <location>
        <begin position="1893"/>
        <end position="1938"/>
    </location>
</feature>
<feature type="compositionally biased region" description="Low complexity" evidence="10">
    <location>
        <begin position="459"/>
        <end position="472"/>
    </location>
</feature>
<feature type="domain" description="F-box" evidence="12">
    <location>
        <begin position="315"/>
        <end position="345"/>
    </location>
</feature>
<feature type="compositionally biased region" description="Acidic residues" evidence="10">
    <location>
        <begin position="800"/>
        <end position="810"/>
    </location>
</feature>
<feature type="region of interest" description="Disordered" evidence="10">
    <location>
        <begin position="587"/>
        <end position="642"/>
    </location>
</feature>
<feature type="compositionally biased region" description="Low complexity" evidence="10">
    <location>
        <begin position="168"/>
        <end position="187"/>
    </location>
</feature>
<keyword evidence="7" id="KW-0862">Zinc</keyword>
<dbReference type="InterPro" id="IPR027417">
    <property type="entry name" value="P-loop_NTPase"/>
</dbReference>
<evidence type="ECO:0000313" key="15">
    <source>
        <dbReference type="Proteomes" id="UP001165080"/>
    </source>
</evidence>
<comment type="similarity">
    <text evidence="1">Belongs to the SNF2/RAD54 helicase family. RAD16 subfamily.</text>
</comment>
<feature type="compositionally biased region" description="Polar residues" evidence="10">
    <location>
        <begin position="296"/>
        <end position="305"/>
    </location>
</feature>
<feature type="compositionally biased region" description="Low complexity" evidence="10">
    <location>
        <begin position="2121"/>
        <end position="2133"/>
    </location>
</feature>
<keyword evidence="2" id="KW-0479">Metal-binding</keyword>
<dbReference type="InterPro" id="IPR013083">
    <property type="entry name" value="Znf_RING/FYVE/PHD"/>
</dbReference>
<dbReference type="Pfam" id="PF07496">
    <property type="entry name" value="zf-CW"/>
    <property type="match status" value="1"/>
</dbReference>
<feature type="compositionally biased region" description="Gly residues" evidence="10">
    <location>
        <begin position="836"/>
        <end position="850"/>
    </location>
</feature>
<feature type="region of interest" description="Disordered" evidence="10">
    <location>
        <begin position="2121"/>
        <end position="2155"/>
    </location>
</feature>
<name>A0A9W6FAP6_9CHLO</name>
<evidence type="ECO:0000259" key="11">
    <source>
        <dbReference type="PROSITE" id="PS50089"/>
    </source>
</evidence>
<comment type="caution">
    <text evidence="14">The sequence shown here is derived from an EMBL/GenBank/DDBJ whole genome shotgun (WGS) entry which is preliminary data.</text>
</comment>
<dbReference type="InterPro" id="IPR001810">
    <property type="entry name" value="F-box_dom"/>
</dbReference>
<dbReference type="InterPro" id="IPR036047">
    <property type="entry name" value="F-box-like_dom_sf"/>
</dbReference>
<evidence type="ECO:0000256" key="6">
    <source>
        <dbReference type="ARBA" id="ARBA00022806"/>
    </source>
</evidence>
<dbReference type="PROSITE" id="PS50089">
    <property type="entry name" value="ZF_RING_2"/>
    <property type="match status" value="1"/>
</dbReference>
<evidence type="ECO:0000256" key="2">
    <source>
        <dbReference type="ARBA" id="ARBA00022723"/>
    </source>
</evidence>
<feature type="compositionally biased region" description="Gly residues" evidence="10">
    <location>
        <begin position="486"/>
        <end position="496"/>
    </location>
</feature>
<feature type="compositionally biased region" description="Basic and acidic residues" evidence="10">
    <location>
        <begin position="811"/>
        <end position="824"/>
    </location>
</feature>
<dbReference type="SMART" id="SM00490">
    <property type="entry name" value="HELICc"/>
    <property type="match status" value="1"/>
</dbReference>
<feature type="compositionally biased region" description="Gly residues" evidence="10">
    <location>
        <begin position="1088"/>
        <end position="1101"/>
    </location>
</feature>
<evidence type="ECO:0000256" key="1">
    <source>
        <dbReference type="ARBA" id="ARBA00008438"/>
    </source>
</evidence>
<evidence type="ECO:0000259" key="13">
    <source>
        <dbReference type="PROSITE" id="PS51050"/>
    </source>
</evidence>
<feature type="domain" description="CW-type" evidence="13">
    <location>
        <begin position="903"/>
        <end position="955"/>
    </location>
</feature>
<feature type="compositionally biased region" description="Gly residues" evidence="10">
    <location>
        <begin position="1634"/>
        <end position="1643"/>
    </location>
</feature>
<evidence type="ECO:0000256" key="9">
    <source>
        <dbReference type="PROSITE-ProRule" id="PRU00175"/>
    </source>
</evidence>
<dbReference type="Gene3D" id="3.30.40.10">
    <property type="entry name" value="Zinc/RING finger domain, C3HC4 (zinc finger)"/>
    <property type="match status" value="1"/>
</dbReference>
<feature type="region of interest" description="Disordered" evidence="10">
    <location>
        <begin position="168"/>
        <end position="197"/>
    </location>
</feature>
<feature type="compositionally biased region" description="Gly residues" evidence="10">
    <location>
        <begin position="973"/>
        <end position="990"/>
    </location>
</feature>
<evidence type="ECO:0000256" key="10">
    <source>
        <dbReference type="SAM" id="MobiDB-lite"/>
    </source>
</evidence>
<proteinExistence type="inferred from homology"/>
<feature type="region of interest" description="Disordered" evidence="10">
    <location>
        <begin position="1983"/>
        <end position="2008"/>
    </location>
</feature>
<dbReference type="GO" id="GO:0016787">
    <property type="term" value="F:hydrolase activity"/>
    <property type="evidence" value="ECO:0007669"/>
    <property type="project" value="UniProtKB-KW"/>
</dbReference>
<feature type="compositionally biased region" description="Low complexity" evidence="10">
    <location>
        <begin position="701"/>
        <end position="716"/>
    </location>
</feature>
<keyword evidence="3" id="KW-0547">Nucleotide-binding</keyword>
<dbReference type="PANTHER" id="PTHR45626">
    <property type="entry name" value="TRANSCRIPTION TERMINATION FACTOR 2-RELATED"/>
    <property type="match status" value="1"/>
</dbReference>
<reference evidence="14 15" key="1">
    <citation type="journal article" date="2023" name="Commun. Biol.">
        <title>Reorganization of the ancestral sex-determining regions during the evolution of trioecy in Pleodorina starrii.</title>
        <authorList>
            <person name="Takahashi K."/>
            <person name="Suzuki S."/>
            <person name="Kawai-Toyooka H."/>
            <person name="Yamamoto K."/>
            <person name="Hamaji T."/>
            <person name="Ootsuki R."/>
            <person name="Yamaguchi H."/>
            <person name="Kawachi M."/>
            <person name="Higashiyama T."/>
            <person name="Nozaki H."/>
        </authorList>
    </citation>
    <scope>NUCLEOTIDE SEQUENCE [LARGE SCALE GENOMIC DNA]</scope>
    <source>
        <strain evidence="14 15">NIES-4479</strain>
    </source>
</reference>
<evidence type="ECO:0000259" key="12">
    <source>
        <dbReference type="PROSITE" id="PS50181"/>
    </source>
</evidence>
<feature type="region of interest" description="Disordered" evidence="10">
    <location>
        <begin position="1073"/>
        <end position="1101"/>
    </location>
</feature>
<dbReference type="InterPro" id="IPR001650">
    <property type="entry name" value="Helicase_C-like"/>
</dbReference>
<dbReference type="Gene3D" id="3.40.50.10810">
    <property type="entry name" value="Tandem AAA-ATPase domain"/>
    <property type="match status" value="1"/>
</dbReference>
<feature type="compositionally biased region" description="Gly residues" evidence="10">
    <location>
        <begin position="1893"/>
        <end position="1916"/>
    </location>
</feature>
<feature type="region of interest" description="Disordered" evidence="10">
    <location>
        <begin position="1229"/>
        <end position="1249"/>
    </location>
</feature>
<dbReference type="InterPro" id="IPR049730">
    <property type="entry name" value="SNF2/RAD54-like_C"/>
</dbReference>
<dbReference type="Proteomes" id="UP001165080">
    <property type="component" value="Unassembled WGS sequence"/>
</dbReference>
<feature type="compositionally biased region" description="Low complexity" evidence="10">
    <location>
        <begin position="1990"/>
        <end position="2008"/>
    </location>
</feature>
<evidence type="ECO:0000256" key="5">
    <source>
        <dbReference type="ARBA" id="ARBA00022801"/>
    </source>
</evidence>
<dbReference type="SMART" id="SM00184">
    <property type="entry name" value="RING"/>
    <property type="match status" value="1"/>
</dbReference>
<evidence type="ECO:0000256" key="4">
    <source>
        <dbReference type="ARBA" id="ARBA00022771"/>
    </source>
</evidence>
<keyword evidence="5" id="KW-0378">Hydrolase</keyword>
<feature type="compositionally biased region" description="Basic residues" evidence="10">
    <location>
        <begin position="436"/>
        <end position="450"/>
    </location>
</feature>
<feature type="compositionally biased region" description="Low complexity" evidence="10">
    <location>
        <begin position="624"/>
        <end position="633"/>
    </location>
</feature>
<gene>
    <name evidence="14" type="primary">PLEST004754</name>
    <name evidence="14" type="ORF">PLESTB_001816700</name>
</gene>
<evidence type="ECO:0008006" key="16">
    <source>
        <dbReference type="Google" id="ProtNLM"/>
    </source>
</evidence>
<keyword evidence="6" id="KW-0347">Helicase</keyword>
<feature type="compositionally biased region" description="Acidic residues" evidence="10">
    <location>
        <begin position="769"/>
        <end position="793"/>
    </location>
</feature>
<dbReference type="GO" id="GO:0006281">
    <property type="term" value="P:DNA repair"/>
    <property type="evidence" value="ECO:0007669"/>
    <property type="project" value="TreeGrafter"/>
</dbReference>
<dbReference type="InterPro" id="IPR050628">
    <property type="entry name" value="SNF2_RAD54_helicase_TF"/>
</dbReference>
<evidence type="ECO:0000256" key="3">
    <source>
        <dbReference type="ARBA" id="ARBA00022741"/>
    </source>
</evidence>
<keyword evidence="15" id="KW-1185">Reference proteome</keyword>
<dbReference type="PROSITE" id="PS51050">
    <property type="entry name" value="ZF_CW"/>
    <property type="match status" value="1"/>
</dbReference>
<sequence length="2155" mass="220055">MPFCNARLVVPGPEDDGMVPLGLIHILVQLPYGYARAAFRFGGRSLTVNDGDTNLDVSAYGVRSTELLAAVARLEAKKRVGVTVRLLALAPPAEGAAAAPAAADSPPSLPYLPPLPAGIALLELRLKLPKALWSYEELHVRRWLHGDCKKPAVMILGAIVPMGEFSTATGSESSGSGGPSTSAAAAAGDEDAADGGRHRTEQLIREAVEDLLEQHPPGWDRERYSLISCFKELPSVTRLYDRTGGVRKRQPVPQGAPTSAGEGDQHLQPKPQQQSLQGGLHPGNGAAERSGAAGTSGPSVMTHGSLSLPPPASEGTVILDLPVELLQAVISRLGPLDLARLRATCTALADAGAAGGAVPGVQLTLFPHQRAAISWMIRRERADAEPTRGSAGDDCYIASPAAQAPLDPLQPRRQSPRGHPHNHNNAHCSHDQGVLHSHHLRRRQHHHLKHPCQPAQDKQQLQSQSQQQQQQQPAGPCRHPMFIELRGGGGGGGGGSGGCSGGDGCGFGLWADVGSGELRTSPPPPLPQMRGGFFCDEPGLGKTVTALSLVLKTLGQLPTPPPGATVKWIKNREGKTVGLYTTDGGAGGAAGAAANGGSKAGNAAAAATPGTPNGRDRARRGRAAEAAATPATPADKHDGDGVVASASTSFGMRRGARLGAVDAAASAASPRFQPRQGEEQGAKTTPRTRGRRQPPQPSPAAQPSAVRSSQQSSPPARQRRQQQLQGGDGASSGGGGGARGRGGKSRGGGRGGRPAKRRRGSDGAGWESGESEGDGGNSDESDEPEEEEVEEKEEEGRSDGEEEEEEEEEKEGAHSDGSEDDYKPGMKRRRRRSGRGRGGPRGGSRAGGAAAGRRTPGKRSGSVGSKGTGRRKEAEEEEEEGGSVDGKAGKGQVVQQEAEVEAEAEEAIWVQCEQCQAWRKLPEGTPAPSGDGPWFCHLHPLPEAASCTAPRESYGEDDEFHEAPGYLRPGDGPAAGSGSAGESRGGGGGNDGDGGCNLDYFLATLRSVAGQLGLDPRALASMRALRWLTQQNPASLRSNTLGVMVPLDVRRLSPEYDIVFRALDLVNVADGAAGGGGGAGGRRRRRGGGGGGAAEGRGSNGGTVSALHTWRAAPYMAQLVLDVEALGAALAALGSGPCGSALHLSGRTYLSAATLVVLPATIIDHWLLQIRTHVARDTLRVCVLDRIDPRVTPSPSSLAWDYDLVITTFNPLSYGRAATAAAGAAAALGSGGGSKKAGGGGGGRKGDRGGGGGACGAWLQALNQVHWLRIILDEGHLLGATTSITNKLQAAVGLRAERRWVMTGTPTPATHGSSAAHLQPLLAFLHYDPYGTNSATWQAAVQRPLEACRPEGRRRLMRLLREIMIRASKSDLALLPRLVRKVTLLDFEPQHAKSYNALVEVVRRNLLTSDWGDESHRESLLSSANGKWSRQMMNNVWLSCCVAGSTNSVVKEADLLETLQLLAGRLGLPEPGEGLPAGVAVEAVGPPWLGGEHPLRDVEEGLRRGTQCQVCGEFVRQPMVTPCGHLACLDCTASDRERCPLPSCRTPYVMQPVNDPARSKHNRNPKWPVPQELIEWQPVYHQQDAVGIGGGSWSATWQLTRSSKISHMLKRLREIGAAPPLNPPPPPPPAAGRYSGGGGGGGDSQSAAAPAAAAAAAAGAGPHRDDSDGAGAGPGQDRSHTDGGGGGGAPAAADDAAAAAGGSGGGVLAVAAARRFVVRRKAIVFTQHGVHMQLIESSLREADIPHEILTQVIRKELREVSLSRFQHDPHCGVLIMDQLGAVGLDLSFASYVLLMEPLADTSLEQQVVSRAHRMGAKKDVEVETLVMRGSAEEALMRLDRKSSSSSSRRGRGAAATAAAAAGGGGGLQAVAAAAVEAATAAAAVDGMELSAGGSGGGSGGGGGVGGGGGDEVGGGEAAAAAAVRRPESTAEDPRVAEDLEGGVQVDRRALRNQLFLLLEKVRLGRAANGNGTGSGNGGCAGGSGGGGAGTSSPTAAARRSGDNGAVVGTSSGAVASGSSTAGASAGGANGGGCGDGLGGCGTAPQSGATSSGTSAAAATAAAATAAGSSARMAAAAPTATGTAPVGPAVAAAAEAATHGAADAATVAAAAMGAVAAAAAAAAAEGAEGAAPEGQRQQREPAPKRRRVRFAGEDGE</sequence>
<dbReference type="GO" id="GO:0005524">
    <property type="term" value="F:ATP binding"/>
    <property type="evidence" value="ECO:0007669"/>
    <property type="project" value="UniProtKB-KW"/>
</dbReference>
<evidence type="ECO:0000256" key="7">
    <source>
        <dbReference type="ARBA" id="ARBA00022833"/>
    </source>
</evidence>
<feature type="domain" description="RING-type" evidence="11">
    <location>
        <begin position="1508"/>
        <end position="1541"/>
    </location>
</feature>
<feature type="compositionally biased region" description="Low complexity" evidence="10">
    <location>
        <begin position="1644"/>
        <end position="1661"/>
    </location>
</feature>
<feature type="compositionally biased region" description="Gly residues" evidence="10">
    <location>
        <begin position="726"/>
        <end position="752"/>
    </location>
</feature>
<dbReference type="SUPFAM" id="SSF81383">
    <property type="entry name" value="F-box domain"/>
    <property type="match status" value="1"/>
</dbReference>
<feature type="compositionally biased region" description="Low complexity" evidence="10">
    <location>
        <begin position="661"/>
        <end position="671"/>
    </location>
</feature>
<accession>A0A9W6FAP6</accession>
<organism evidence="14 15">
    <name type="scientific">Pleodorina starrii</name>
    <dbReference type="NCBI Taxonomy" id="330485"/>
    <lineage>
        <taxon>Eukaryota</taxon>
        <taxon>Viridiplantae</taxon>
        <taxon>Chlorophyta</taxon>
        <taxon>core chlorophytes</taxon>
        <taxon>Chlorophyceae</taxon>
        <taxon>CS clade</taxon>
        <taxon>Chlamydomonadales</taxon>
        <taxon>Volvocaceae</taxon>
        <taxon>Pleodorina</taxon>
    </lineage>
</organism>
<feature type="compositionally biased region" description="Basic residues" evidence="10">
    <location>
        <begin position="414"/>
        <end position="424"/>
    </location>
</feature>
<dbReference type="EMBL" id="BRXU01000054">
    <property type="protein sequence ID" value="GLC61906.1"/>
    <property type="molecule type" value="Genomic_DNA"/>
</dbReference>
<evidence type="ECO:0000256" key="8">
    <source>
        <dbReference type="ARBA" id="ARBA00022840"/>
    </source>
</evidence>
<dbReference type="GO" id="GO:0005634">
    <property type="term" value="C:nucleus"/>
    <property type="evidence" value="ECO:0007669"/>
    <property type="project" value="TreeGrafter"/>
</dbReference>
<dbReference type="InterPro" id="IPR038718">
    <property type="entry name" value="SNF2-like_sf"/>
</dbReference>
<dbReference type="CDD" id="cd09917">
    <property type="entry name" value="F-box_SF"/>
    <property type="match status" value="1"/>
</dbReference>
<dbReference type="InterPro" id="IPR001841">
    <property type="entry name" value="Znf_RING"/>
</dbReference>
<feature type="region of interest" description="Disordered" evidence="10">
    <location>
        <begin position="948"/>
        <end position="990"/>
    </location>
</feature>
<feature type="region of interest" description="Disordered" evidence="10">
    <location>
        <begin position="1616"/>
        <end position="1698"/>
    </location>
</feature>
<feature type="region of interest" description="Disordered" evidence="10">
    <location>
        <begin position="404"/>
        <end position="496"/>
    </location>
</feature>
<evidence type="ECO:0000313" key="14">
    <source>
        <dbReference type="EMBL" id="GLC61906.1"/>
    </source>
</evidence>
<dbReference type="Gene3D" id="3.30.40.100">
    <property type="match status" value="1"/>
</dbReference>
<dbReference type="OrthoDB" id="448448at2759"/>
<dbReference type="SUPFAM" id="SSF52540">
    <property type="entry name" value="P-loop containing nucleoside triphosphate hydrolases"/>
    <property type="match status" value="2"/>
</dbReference>
<dbReference type="Pfam" id="PF00176">
    <property type="entry name" value="SNF2-rel_dom"/>
    <property type="match status" value="1"/>
</dbReference>
<feature type="compositionally biased region" description="Low complexity" evidence="10">
    <location>
        <begin position="591"/>
        <end position="607"/>
    </location>
</feature>
<dbReference type="InterPro" id="IPR000330">
    <property type="entry name" value="SNF2_N"/>
</dbReference>
<feature type="compositionally biased region" description="Pro residues" evidence="10">
    <location>
        <begin position="1620"/>
        <end position="1630"/>
    </location>
</feature>
<keyword evidence="4 9" id="KW-0863">Zinc-finger</keyword>
<dbReference type="InterPro" id="IPR011124">
    <property type="entry name" value="Znf_CW"/>
</dbReference>
<feature type="compositionally biased region" description="Basic residues" evidence="10">
    <location>
        <begin position="825"/>
        <end position="835"/>
    </location>
</feature>
<dbReference type="PROSITE" id="PS50181">
    <property type="entry name" value="FBOX"/>
    <property type="match status" value="1"/>
</dbReference>
<keyword evidence="8" id="KW-0067">ATP-binding</keyword>
<dbReference type="GO" id="GO:0008094">
    <property type="term" value="F:ATP-dependent activity, acting on DNA"/>
    <property type="evidence" value="ECO:0007669"/>
    <property type="project" value="TreeGrafter"/>
</dbReference>
<protein>
    <recommendedName>
        <fullName evidence="16">F-box protein</fullName>
    </recommendedName>
</protein>
<dbReference type="PANTHER" id="PTHR45626:SF14">
    <property type="entry name" value="ATP-DEPENDENT DNA HELICASE (EUROFUNG)"/>
    <property type="match status" value="1"/>
</dbReference>
<feature type="region of interest" description="Disordered" evidence="10">
    <location>
        <begin position="241"/>
        <end position="308"/>
    </location>
</feature>
<feature type="region of interest" description="Disordered" evidence="10">
    <location>
        <begin position="661"/>
        <end position="899"/>
    </location>
</feature>
<dbReference type="CDD" id="cd18793">
    <property type="entry name" value="SF2_C_SNF"/>
    <property type="match status" value="1"/>
</dbReference>
<dbReference type="GO" id="GO:0008270">
    <property type="term" value="F:zinc ion binding"/>
    <property type="evidence" value="ECO:0007669"/>
    <property type="project" value="UniProtKB-KW"/>
</dbReference>
<dbReference type="Gene3D" id="3.40.50.300">
    <property type="entry name" value="P-loop containing nucleotide triphosphate hydrolases"/>
    <property type="match status" value="1"/>
</dbReference>